<keyword evidence="4 9" id="KW-0808">Transferase</keyword>
<dbReference type="SMART" id="SM00480">
    <property type="entry name" value="POL3Bc"/>
    <property type="match status" value="1"/>
</dbReference>
<proteinExistence type="inferred from homology"/>
<dbReference type="InterPro" id="IPR046938">
    <property type="entry name" value="DNA_clamp_sf"/>
</dbReference>
<dbReference type="GO" id="GO:0006271">
    <property type="term" value="P:DNA strand elongation involved in DNA replication"/>
    <property type="evidence" value="ECO:0007669"/>
    <property type="project" value="TreeGrafter"/>
</dbReference>
<dbReference type="InterPro" id="IPR022634">
    <property type="entry name" value="DNA_polIII_beta_N"/>
</dbReference>
<evidence type="ECO:0000256" key="9">
    <source>
        <dbReference type="PIRNR" id="PIRNR000804"/>
    </source>
</evidence>
<dbReference type="InterPro" id="IPR022637">
    <property type="entry name" value="DNA_polIII_beta_cen"/>
</dbReference>
<evidence type="ECO:0000259" key="12">
    <source>
        <dbReference type="Pfam" id="PF02768"/>
    </source>
</evidence>
<evidence type="ECO:0000313" key="14">
    <source>
        <dbReference type="Proteomes" id="UP000177869"/>
    </source>
</evidence>
<comment type="function">
    <text evidence="9">Confers DNA tethering and processivity to DNA polymerases and other proteins. Acts as a clamp, forming a ring around DNA (a reaction catalyzed by the clamp-loading complex) which diffuses in an ATP-independent manner freely and bidirectionally along dsDNA. Initially characterized for its ability to contact the catalytic subunit of DNA polymerase III (Pol III), a complex, multichain enzyme responsible for most of the replicative synthesis in bacteria; Pol III exhibits 3'-5' exonuclease proofreading activity. The beta chain is required for initiation of replication as well as for processivity of DNA replication.</text>
</comment>
<dbReference type="AlphaFoldDB" id="A0A1F6URK5"/>
<comment type="similarity">
    <text evidence="2 9">Belongs to the beta sliding clamp family.</text>
</comment>
<dbReference type="Gene3D" id="3.10.150.10">
    <property type="entry name" value="DNA Polymerase III, subunit A, domain 2"/>
    <property type="match status" value="1"/>
</dbReference>
<evidence type="ECO:0000256" key="7">
    <source>
        <dbReference type="ARBA" id="ARBA00022932"/>
    </source>
</evidence>
<dbReference type="GO" id="GO:0005737">
    <property type="term" value="C:cytoplasm"/>
    <property type="evidence" value="ECO:0007669"/>
    <property type="project" value="UniProtKB-SubCell"/>
</dbReference>
<protein>
    <recommendedName>
        <fullName evidence="9">Beta sliding clamp</fullName>
    </recommendedName>
</protein>
<evidence type="ECO:0000256" key="3">
    <source>
        <dbReference type="ARBA" id="ARBA00022490"/>
    </source>
</evidence>
<reference evidence="13 14" key="1">
    <citation type="journal article" date="2016" name="Nat. Commun.">
        <title>Thousands of microbial genomes shed light on interconnected biogeochemical processes in an aquifer system.</title>
        <authorList>
            <person name="Anantharaman K."/>
            <person name="Brown C.T."/>
            <person name="Hug L.A."/>
            <person name="Sharon I."/>
            <person name="Castelle C.J."/>
            <person name="Probst A.J."/>
            <person name="Thomas B.C."/>
            <person name="Singh A."/>
            <person name="Wilkins M.J."/>
            <person name="Karaoz U."/>
            <person name="Brodie E.L."/>
            <person name="Williams K.H."/>
            <person name="Hubbard S.S."/>
            <person name="Banfield J.F."/>
        </authorList>
    </citation>
    <scope>NUCLEOTIDE SEQUENCE [LARGE SCALE GENOMIC DNA]</scope>
</reference>
<dbReference type="PANTHER" id="PTHR30478">
    <property type="entry name" value="DNA POLYMERASE III SUBUNIT BETA"/>
    <property type="match status" value="1"/>
</dbReference>
<comment type="subunit">
    <text evidence="9">Forms a ring-shaped head-to-tail homodimer around DNA.</text>
</comment>
<dbReference type="CDD" id="cd00140">
    <property type="entry name" value="beta_clamp"/>
    <property type="match status" value="1"/>
</dbReference>
<organism evidence="13 14">
    <name type="scientific">Candidatus Nomurabacteria bacterium RIFCSPHIGHO2_01_FULL_38_19</name>
    <dbReference type="NCBI Taxonomy" id="1801732"/>
    <lineage>
        <taxon>Bacteria</taxon>
        <taxon>Candidatus Nomuraibacteriota</taxon>
    </lineage>
</organism>
<evidence type="ECO:0000256" key="8">
    <source>
        <dbReference type="ARBA" id="ARBA00023125"/>
    </source>
</evidence>
<dbReference type="GO" id="GO:0008408">
    <property type="term" value="F:3'-5' exonuclease activity"/>
    <property type="evidence" value="ECO:0007669"/>
    <property type="project" value="InterPro"/>
</dbReference>
<dbReference type="Pfam" id="PF02767">
    <property type="entry name" value="DNA_pol3_beta_2"/>
    <property type="match status" value="1"/>
</dbReference>
<dbReference type="GO" id="GO:0003677">
    <property type="term" value="F:DNA binding"/>
    <property type="evidence" value="ECO:0007669"/>
    <property type="project" value="UniProtKB-UniRule"/>
</dbReference>
<dbReference type="GO" id="GO:0009360">
    <property type="term" value="C:DNA polymerase III complex"/>
    <property type="evidence" value="ECO:0007669"/>
    <property type="project" value="InterPro"/>
</dbReference>
<keyword evidence="7 9" id="KW-0239">DNA-directed DNA polymerase</keyword>
<dbReference type="Gene3D" id="3.70.10.10">
    <property type="match status" value="1"/>
</dbReference>
<evidence type="ECO:0000313" key="13">
    <source>
        <dbReference type="EMBL" id="OGI59956.1"/>
    </source>
</evidence>
<evidence type="ECO:0000256" key="4">
    <source>
        <dbReference type="ARBA" id="ARBA00022679"/>
    </source>
</evidence>
<dbReference type="Pfam" id="PF00712">
    <property type="entry name" value="DNA_pol3_beta"/>
    <property type="match status" value="1"/>
</dbReference>
<feature type="domain" description="DNA polymerase III beta sliding clamp central" evidence="11">
    <location>
        <begin position="128"/>
        <end position="241"/>
    </location>
</feature>
<keyword evidence="6 9" id="KW-0235">DNA replication</keyword>
<dbReference type="EMBL" id="MFTI01000020">
    <property type="protein sequence ID" value="OGI59956.1"/>
    <property type="molecule type" value="Genomic_DNA"/>
</dbReference>
<dbReference type="InterPro" id="IPR022635">
    <property type="entry name" value="DNA_polIII_beta_C"/>
</dbReference>
<gene>
    <name evidence="13" type="ORF">A2814_01475</name>
</gene>
<dbReference type="NCBIfam" id="TIGR00663">
    <property type="entry name" value="dnan"/>
    <property type="match status" value="1"/>
</dbReference>
<dbReference type="PIRSF" id="PIRSF000804">
    <property type="entry name" value="DNA_pol_III_b"/>
    <property type="match status" value="1"/>
</dbReference>
<evidence type="ECO:0000256" key="1">
    <source>
        <dbReference type="ARBA" id="ARBA00004496"/>
    </source>
</evidence>
<dbReference type="SUPFAM" id="SSF55979">
    <property type="entry name" value="DNA clamp"/>
    <property type="match status" value="3"/>
</dbReference>
<evidence type="ECO:0000256" key="6">
    <source>
        <dbReference type="ARBA" id="ARBA00022705"/>
    </source>
</evidence>
<dbReference type="Pfam" id="PF02768">
    <property type="entry name" value="DNA_pol3_beta_3"/>
    <property type="match status" value="1"/>
</dbReference>
<dbReference type="Proteomes" id="UP000177869">
    <property type="component" value="Unassembled WGS sequence"/>
</dbReference>
<feature type="domain" description="DNA polymerase III beta sliding clamp N-terminal" evidence="10">
    <location>
        <begin position="1"/>
        <end position="119"/>
    </location>
</feature>
<dbReference type="GO" id="GO:0003887">
    <property type="term" value="F:DNA-directed DNA polymerase activity"/>
    <property type="evidence" value="ECO:0007669"/>
    <property type="project" value="UniProtKB-UniRule"/>
</dbReference>
<name>A0A1F6URK5_9BACT</name>
<dbReference type="InterPro" id="IPR001001">
    <property type="entry name" value="DNA_polIII_beta"/>
</dbReference>
<comment type="subcellular location">
    <subcellularLocation>
        <location evidence="1 9">Cytoplasm</location>
    </subcellularLocation>
</comment>
<evidence type="ECO:0000256" key="2">
    <source>
        <dbReference type="ARBA" id="ARBA00010752"/>
    </source>
</evidence>
<keyword evidence="3 9" id="KW-0963">Cytoplasm</keyword>
<accession>A0A1F6URK5</accession>
<sequence>MKLECKIEEIKNGVSQAERITGKNLTLPILNSILLITGQKSLKLRSTNLSLGVEIDVSAKIEKQGTLAVSGATLNSVFSNFPQNETVWLEGVDGNLLITTKKSKTKLKGQPHEDFPTIPKITGVNFEIESTKLINGIKSVSYSSSISDIKPEISSVFIYTKNNNLVFVSTDSFRLAEKKINLKELPEILGILIPFKNVSEILRIFGDFKGNIEVCFSKNAISFSSDNIYLTSRVIDGIFPDYYQIIPKDAKTTVVVLKQDLLNALKLSNIFSDKFNQVSLKVLPKEKVFELSSANNDIGENKTYLDAALTGEDIELGFNYKYFLDCFQSITTDSVSIKFAGVSRPIVVSAVSDSSFTYLIMPMNR</sequence>
<dbReference type="PANTHER" id="PTHR30478:SF0">
    <property type="entry name" value="BETA SLIDING CLAMP"/>
    <property type="match status" value="1"/>
</dbReference>
<keyword evidence="5 9" id="KW-0548">Nucleotidyltransferase</keyword>
<evidence type="ECO:0000256" key="5">
    <source>
        <dbReference type="ARBA" id="ARBA00022695"/>
    </source>
</evidence>
<evidence type="ECO:0000259" key="11">
    <source>
        <dbReference type="Pfam" id="PF02767"/>
    </source>
</evidence>
<keyword evidence="8" id="KW-0238">DNA-binding</keyword>
<evidence type="ECO:0000259" key="10">
    <source>
        <dbReference type="Pfam" id="PF00712"/>
    </source>
</evidence>
<feature type="domain" description="DNA polymerase III beta sliding clamp C-terminal" evidence="12">
    <location>
        <begin position="244"/>
        <end position="363"/>
    </location>
</feature>
<comment type="caution">
    <text evidence="13">The sequence shown here is derived from an EMBL/GenBank/DDBJ whole genome shotgun (WGS) entry which is preliminary data.</text>
</comment>
<dbReference type="STRING" id="1801732.A2814_01475"/>